<evidence type="ECO:0000259" key="12">
    <source>
        <dbReference type="Pfam" id="PF21654"/>
    </source>
</evidence>
<dbReference type="InterPro" id="IPR047805">
    <property type="entry name" value="GAMP_synthase"/>
</dbReference>
<dbReference type="GO" id="GO:0046872">
    <property type="term" value="F:metal ion binding"/>
    <property type="evidence" value="ECO:0007669"/>
    <property type="project" value="UniProtKB-KW"/>
</dbReference>
<feature type="domain" description="Cyclic GMP-AMP synthase DncV-like nucleotidyltransferase" evidence="12">
    <location>
        <begin position="78"/>
        <end position="167"/>
    </location>
</feature>
<evidence type="ECO:0000259" key="13">
    <source>
        <dbReference type="Pfam" id="PF21713"/>
    </source>
</evidence>
<evidence type="ECO:0000256" key="3">
    <source>
        <dbReference type="ARBA" id="ARBA00022723"/>
    </source>
</evidence>
<evidence type="ECO:0000256" key="7">
    <source>
        <dbReference type="ARBA" id="ARBA00023080"/>
    </source>
</evidence>
<dbReference type="Pfam" id="PF21713">
    <property type="entry name" value="DncV_C"/>
    <property type="match status" value="1"/>
</dbReference>
<keyword evidence="4" id="KW-0547">Nucleotide-binding</keyword>
<dbReference type="RefSeq" id="WP_081508444.1">
    <property type="nucleotide sequence ID" value="NZ_CP020474.1"/>
</dbReference>
<sequence length="404" mass="45189">MSTMNAHALFLGANTSASYHQAILLPDETRRALLQADRKLRAAIRRAASEAVQFGKQMALATDAYRASKQAPPTLDVRFLLQGGLAYDTAVEPAIMPPQQCDRDTGVYVKTSFLSRQEPGLAAKKFFELVENAIKPLCIAEGWTIKKKSTCVRVEISPFMHIDYPLYAIPDDAFETLEKSLRDATGQTLVTAASQMLTLMDRHRTLRIPSDRIMLAHREEGWVQSDPRALHDWFEEQFSRYGPQVRRQSRYFKGWRDFAFEQGGPSSVALMVCIANCYREDLVSADEARDDLAFHQVAGALSNFLRDPIQNPVLDVPSTLNDWDDIERARYHSAANQLHETVGTALNGHYLQDLTVQRLQNALGRRVPNRPDLVKAHSRVPEVAAPAAVISRAPLMTTARTTSG</sequence>
<organism evidence="14 15">
    <name type="scientific">Roseovarius mucosus</name>
    <dbReference type="NCBI Taxonomy" id="215743"/>
    <lineage>
        <taxon>Bacteria</taxon>
        <taxon>Pseudomonadati</taxon>
        <taxon>Pseudomonadota</taxon>
        <taxon>Alphaproteobacteria</taxon>
        <taxon>Rhodobacterales</taxon>
        <taxon>Roseobacteraceae</taxon>
        <taxon>Roseovarius</taxon>
    </lineage>
</organism>
<keyword evidence="8" id="KW-0051">Antiviral defense</keyword>
<dbReference type="GO" id="GO:0005524">
    <property type="term" value="F:ATP binding"/>
    <property type="evidence" value="ECO:0007669"/>
    <property type="project" value="UniProtKB-KW"/>
</dbReference>
<dbReference type="OrthoDB" id="6402963at2"/>
<dbReference type="NCBIfam" id="NF041078">
    <property type="entry name" value="cGAS"/>
    <property type="match status" value="1"/>
</dbReference>
<evidence type="ECO:0000313" key="14">
    <source>
        <dbReference type="EMBL" id="ARE85378.1"/>
    </source>
</evidence>
<keyword evidence="15" id="KW-1185">Reference proteome</keyword>
<dbReference type="AlphaFoldDB" id="A0A1V0RUC7"/>
<protein>
    <recommendedName>
        <fullName evidence="10">Cyclic GMP-AMP synthase</fullName>
    </recommendedName>
</protein>
<dbReference type="InterPro" id="IPR048446">
    <property type="entry name" value="DncV_C"/>
</dbReference>
<dbReference type="InterPro" id="IPR048445">
    <property type="entry name" value="DncV-like_NTFase"/>
</dbReference>
<evidence type="ECO:0000256" key="4">
    <source>
        <dbReference type="ARBA" id="ARBA00022741"/>
    </source>
</evidence>
<keyword evidence="2 14" id="KW-0548">Nucleotidyltransferase</keyword>
<dbReference type="Pfam" id="PF21654">
    <property type="entry name" value="DncV-like_NTFase"/>
    <property type="match status" value="1"/>
</dbReference>
<evidence type="ECO:0000256" key="8">
    <source>
        <dbReference type="ARBA" id="ARBA00023118"/>
    </source>
</evidence>
<accession>A0A1V0RUC7</accession>
<dbReference type="KEGG" id="rmm:ROSMUCSMR3_03932"/>
<evidence type="ECO:0000256" key="5">
    <source>
        <dbReference type="ARBA" id="ARBA00022840"/>
    </source>
</evidence>
<comment type="catalytic activity">
    <reaction evidence="11">
        <text>GTP + ATP = 3',3'-cGAMP + 2 diphosphate</text>
        <dbReference type="Rhea" id="RHEA:35647"/>
        <dbReference type="ChEBI" id="CHEBI:30616"/>
        <dbReference type="ChEBI" id="CHEBI:33019"/>
        <dbReference type="ChEBI" id="CHEBI:37565"/>
        <dbReference type="ChEBI" id="CHEBI:71501"/>
    </reaction>
    <physiologicalReaction direction="left-to-right" evidence="11">
        <dbReference type="Rhea" id="RHEA:35648"/>
    </physiologicalReaction>
</comment>
<reference evidence="14 15" key="1">
    <citation type="submission" date="2017-03" db="EMBL/GenBank/DDBJ databases">
        <title>Genome Sequence of Roseovarius mucosus strain SMR3 Isolated from a culture of the Diatom Skeletonema marinoi.</title>
        <authorList>
            <person name="Topel M."/>
            <person name="Pinder M."/>
            <person name="Johansson O.N."/>
            <person name="Kourtchenko O."/>
            <person name="Godhe A."/>
            <person name="Clarke A.K."/>
        </authorList>
    </citation>
    <scope>NUCLEOTIDE SEQUENCE [LARGE SCALE GENOMIC DNA]</scope>
    <source>
        <strain evidence="14 15">SMR3</strain>
    </source>
</reference>
<evidence type="ECO:0000256" key="10">
    <source>
        <dbReference type="ARBA" id="ARBA00044145"/>
    </source>
</evidence>
<dbReference type="GO" id="GO:0051607">
    <property type="term" value="P:defense response to virus"/>
    <property type="evidence" value="ECO:0007669"/>
    <property type="project" value="UniProtKB-KW"/>
</dbReference>
<name>A0A1V0RUC7_9RHOB</name>
<dbReference type="Proteomes" id="UP000192273">
    <property type="component" value="Chromosome"/>
</dbReference>
<evidence type="ECO:0000256" key="11">
    <source>
        <dbReference type="ARBA" id="ARBA00048304"/>
    </source>
</evidence>
<dbReference type="GO" id="GO:0140701">
    <property type="term" value="F:3',3'-cyclic GMP-AMP synthase activity"/>
    <property type="evidence" value="ECO:0007669"/>
    <property type="project" value="InterPro"/>
</dbReference>
<keyword evidence="3" id="KW-0479">Metal-binding</keyword>
<keyword evidence="7" id="KW-0546">Nucleotide metabolism</keyword>
<proteinExistence type="predicted"/>
<evidence type="ECO:0000256" key="6">
    <source>
        <dbReference type="ARBA" id="ARBA00022842"/>
    </source>
</evidence>
<feature type="domain" description="Cyclic GMP-AMP synthase C-terminal" evidence="13">
    <location>
        <begin position="242"/>
        <end position="371"/>
    </location>
</feature>
<dbReference type="GO" id="GO:0005525">
    <property type="term" value="F:GTP binding"/>
    <property type="evidence" value="ECO:0007669"/>
    <property type="project" value="UniProtKB-KW"/>
</dbReference>
<evidence type="ECO:0000256" key="2">
    <source>
        <dbReference type="ARBA" id="ARBA00022695"/>
    </source>
</evidence>
<evidence type="ECO:0000313" key="15">
    <source>
        <dbReference type="Proteomes" id="UP000192273"/>
    </source>
</evidence>
<dbReference type="GO" id="GO:0009117">
    <property type="term" value="P:nucleotide metabolic process"/>
    <property type="evidence" value="ECO:0007669"/>
    <property type="project" value="UniProtKB-KW"/>
</dbReference>
<evidence type="ECO:0000256" key="1">
    <source>
        <dbReference type="ARBA" id="ARBA00022679"/>
    </source>
</evidence>
<keyword evidence="1 14" id="KW-0808">Transferase</keyword>
<keyword evidence="9" id="KW-0342">GTP-binding</keyword>
<keyword evidence="6" id="KW-0460">Magnesium</keyword>
<keyword evidence="5" id="KW-0067">ATP-binding</keyword>
<evidence type="ECO:0000256" key="9">
    <source>
        <dbReference type="ARBA" id="ARBA00023134"/>
    </source>
</evidence>
<gene>
    <name evidence="14" type="primary">dncV</name>
    <name evidence="14" type="ORF">ROSMUCSMR3_03932</name>
</gene>
<dbReference type="EMBL" id="CP020474">
    <property type="protein sequence ID" value="ARE85378.1"/>
    <property type="molecule type" value="Genomic_DNA"/>
</dbReference>